<dbReference type="SMART" id="SM00287">
    <property type="entry name" value="SH3b"/>
    <property type="match status" value="1"/>
</dbReference>
<dbReference type="RefSeq" id="WP_089278269.1">
    <property type="nucleotide sequence ID" value="NZ_FZON01000022.1"/>
</dbReference>
<dbReference type="EMBL" id="FZON01000022">
    <property type="protein sequence ID" value="SNS61098.1"/>
    <property type="molecule type" value="Genomic_DNA"/>
</dbReference>
<dbReference type="Pfam" id="PF01847">
    <property type="entry name" value="VHL"/>
    <property type="match status" value="1"/>
</dbReference>
<evidence type="ECO:0000313" key="4">
    <source>
        <dbReference type="Proteomes" id="UP000198440"/>
    </source>
</evidence>
<name>A0A239FX80_9RHOB</name>
<accession>A0A239FX80</accession>
<dbReference type="PROSITE" id="PS51781">
    <property type="entry name" value="SH3B"/>
    <property type="match status" value="1"/>
</dbReference>
<feature type="domain" description="SH3b" evidence="2">
    <location>
        <begin position="144"/>
        <end position="211"/>
    </location>
</feature>
<dbReference type="InterPro" id="IPR036208">
    <property type="entry name" value="VHL_sf"/>
</dbReference>
<protein>
    <submittedName>
        <fullName evidence="3">von Hippel-Lindau disease tumour suppressor protein</fullName>
    </submittedName>
</protein>
<sequence length="211" mass="23118">MKTQIASIALALTAALTASNASALSISLDPYYSEFALTSHHADSSCHLWGKASSRHSQDQLTFNFVNHTSTYRVISWLDFHGDVKEYATLAPGQSVEIQTYEGHPWLIQDGRGDCLEVIENGAKLSYATTPKTQTYPGTPDDYAETYKVSGTWAYGGHLNMRTGPGKSYGRIAVLPEGYPVEVVKKSHGWGKIQLKNGHSGWVSMKFLAAM</sequence>
<dbReference type="InterPro" id="IPR003646">
    <property type="entry name" value="SH3-like_bac-type"/>
</dbReference>
<dbReference type="InterPro" id="IPR024053">
    <property type="entry name" value="VHL_beta_dom"/>
</dbReference>
<dbReference type="Proteomes" id="UP000198440">
    <property type="component" value="Unassembled WGS sequence"/>
</dbReference>
<evidence type="ECO:0000256" key="1">
    <source>
        <dbReference type="SAM" id="SignalP"/>
    </source>
</evidence>
<keyword evidence="1" id="KW-0732">Signal</keyword>
<organism evidence="3 4">
    <name type="scientific">Antarctobacter heliothermus</name>
    <dbReference type="NCBI Taxonomy" id="74033"/>
    <lineage>
        <taxon>Bacteria</taxon>
        <taxon>Pseudomonadati</taxon>
        <taxon>Pseudomonadota</taxon>
        <taxon>Alphaproteobacteria</taxon>
        <taxon>Rhodobacterales</taxon>
        <taxon>Roseobacteraceae</taxon>
        <taxon>Antarctobacter</taxon>
    </lineage>
</organism>
<dbReference type="AlphaFoldDB" id="A0A239FX80"/>
<feature type="signal peptide" evidence="1">
    <location>
        <begin position="1"/>
        <end position="23"/>
    </location>
</feature>
<dbReference type="SUPFAM" id="SSF49468">
    <property type="entry name" value="VHL"/>
    <property type="match status" value="1"/>
</dbReference>
<evidence type="ECO:0000259" key="2">
    <source>
        <dbReference type="PROSITE" id="PS51781"/>
    </source>
</evidence>
<gene>
    <name evidence="3" type="ORF">SAMN04488078_102264</name>
</gene>
<dbReference type="InterPro" id="IPR037140">
    <property type="entry name" value="VHL_beta_dom_sf"/>
</dbReference>
<dbReference type="Gene3D" id="2.60.40.780">
    <property type="entry name" value="von Hippel-Lindau disease tumour suppressor, beta domain"/>
    <property type="match status" value="1"/>
</dbReference>
<dbReference type="Pfam" id="PF08239">
    <property type="entry name" value="SH3_3"/>
    <property type="match status" value="1"/>
</dbReference>
<feature type="chain" id="PRO_5012602212" evidence="1">
    <location>
        <begin position="24"/>
        <end position="211"/>
    </location>
</feature>
<dbReference type="Gene3D" id="2.30.30.40">
    <property type="entry name" value="SH3 Domains"/>
    <property type="match status" value="1"/>
</dbReference>
<reference evidence="3 4" key="1">
    <citation type="submission" date="2017-06" db="EMBL/GenBank/DDBJ databases">
        <authorList>
            <person name="Kim H.J."/>
            <person name="Triplett B.A."/>
        </authorList>
    </citation>
    <scope>NUCLEOTIDE SEQUENCE [LARGE SCALE GENOMIC DNA]</scope>
    <source>
        <strain evidence="3 4">DSM 11445</strain>
    </source>
</reference>
<dbReference type="OrthoDB" id="7817988at2"/>
<proteinExistence type="predicted"/>
<evidence type="ECO:0000313" key="3">
    <source>
        <dbReference type="EMBL" id="SNS61098.1"/>
    </source>
</evidence>